<dbReference type="EMBL" id="KV427662">
    <property type="protein sequence ID" value="KZT01580.1"/>
    <property type="molecule type" value="Genomic_DNA"/>
</dbReference>
<dbReference type="Pfam" id="PF03732">
    <property type="entry name" value="Retrotrans_gag"/>
    <property type="match status" value="1"/>
</dbReference>
<evidence type="ECO:0000313" key="3">
    <source>
        <dbReference type="Proteomes" id="UP000076871"/>
    </source>
</evidence>
<accession>A0A165BSQ9</accession>
<keyword evidence="3" id="KW-1185">Reference proteome</keyword>
<dbReference type="AlphaFoldDB" id="A0A165BSQ9"/>
<dbReference type="OrthoDB" id="2800779at2759"/>
<reference evidence="2 3" key="1">
    <citation type="journal article" date="2016" name="Mol. Biol. Evol.">
        <title>Comparative Genomics of Early-Diverging Mushroom-Forming Fungi Provides Insights into the Origins of Lignocellulose Decay Capabilities.</title>
        <authorList>
            <person name="Nagy L.G."/>
            <person name="Riley R."/>
            <person name="Tritt A."/>
            <person name="Adam C."/>
            <person name="Daum C."/>
            <person name="Floudas D."/>
            <person name="Sun H."/>
            <person name="Yadav J.S."/>
            <person name="Pangilinan J."/>
            <person name="Larsson K.H."/>
            <person name="Matsuura K."/>
            <person name="Barry K."/>
            <person name="Labutti K."/>
            <person name="Kuo R."/>
            <person name="Ohm R.A."/>
            <person name="Bhattacharya S.S."/>
            <person name="Shirouzu T."/>
            <person name="Yoshinaga Y."/>
            <person name="Martin F.M."/>
            <person name="Grigoriev I.V."/>
            <person name="Hibbett D.S."/>
        </authorList>
    </citation>
    <scope>NUCLEOTIDE SEQUENCE [LARGE SCALE GENOMIC DNA]</scope>
    <source>
        <strain evidence="2 3">93-53</strain>
    </source>
</reference>
<sequence length="247" mass="27615">MHLAHCHLVTDYDKSLYMSTWLKDGSPKSWFWAIEKTKPELLNDHAALVEDFRKHFGDSDFVNSQMEKIKKLIQHASAAKYASAFHKILVHLPIHDDLIKINMFKKGFKDDVKALFLMIQSPTTFDDYVVQAITFDNCIYVHAQELNVDRKNIMSILPVPAAPHQLHLSTTLYTPASTNPVPMKVDAIHYRGPLSTEEKQCRRSLGLCGYCSGKHEITACTALSKCNAVSSSSGSSSQQGKGKPGAH</sequence>
<name>A0A165BSQ9_9APHY</name>
<dbReference type="GeneID" id="63828001"/>
<evidence type="ECO:0000313" key="2">
    <source>
        <dbReference type="EMBL" id="KZT01580.1"/>
    </source>
</evidence>
<dbReference type="InParanoid" id="A0A165BSQ9"/>
<organism evidence="2 3">
    <name type="scientific">Laetiporus sulphureus 93-53</name>
    <dbReference type="NCBI Taxonomy" id="1314785"/>
    <lineage>
        <taxon>Eukaryota</taxon>
        <taxon>Fungi</taxon>
        <taxon>Dikarya</taxon>
        <taxon>Basidiomycota</taxon>
        <taxon>Agaricomycotina</taxon>
        <taxon>Agaricomycetes</taxon>
        <taxon>Polyporales</taxon>
        <taxon>Laetiporus</taxon>
    </lineage>
</organism>
<feature type="domain" description="Retrotransposon gag" evidence="1">
    <location>
        <begin position="24"/>
        <end position="109"/>
    </location>
</feature>
<gene>
    <name evidence="2" type="ORF">LAESUDRAFT_739082</name>
</gene>
<proteinExistence type="predicted"/>
<protein>
    <recommendedName>
        <fullName evidence="1">Retrotransposon gag domain-containing protein</fullName>
    </recommendedName>
</protein>
<dbReference type="InterPro" id="IPR005162">
    <property type="entry name" value="Retrotrans_gag_dom"/>
</dbReference>
<dbReference type="Proteomes" id="UP000076871">
    <property type="component" value="Unassembled WGS sequence"/>
</dbReference>
<dbReference type="RefSeq" id="XP_040759320.1">
    <property type="nucleotide sequence ID" value="XM_040910972.1"/>
</dbReference>
<evidence type="ECO:0000259" key="1">
    <source>
        <dbReference type="Pfam" id="PF03732"/>
    </source>
</evidence>